<gene>
    <name evidence="1" type="ORF">GCM10007879_14250</name>
</gene>
<evidence type="ECO:0000313" key="2">
    <source>
        <dbReference type="Proteomes" id="UP001161405"/>
    </source>
</evidence>
<protein>
    <recommendedName>
        <fullName evidence="3">Transcriptional regulator</fullName>
    </recommendedName>
</protein>
<proteinExistence type="predicted"/>
<comment type="caution">
    <text evidence="1">The sequence shown here is derived from an EMBL/GenBank/DDBJ whole genome shotgun (WGS) entry which is preliminary data.</text>
</comment>
<evidence type="ECO:0008006" key="3">
    <source>
        <dbReference type="Google" id="ProtNLM"/>
    </source>
</evidence>
<reference evidence="1" key="2">
    <citation type="submission" date="2023-01" db="EMBL/GenBank/DDBJ databases">
        <title>Draft genome sequence of Maritalea porphyrae strain NBRC 107169.</title>
        <authorList>
            <person name="Sun Q."/>
            <person name="Mori K."/>
        </authorList>
    </citation>
    <scope>NUCLEOTIDE SEQUENCE</scope>
    <source>
        <strain evidence="1">NBRC 107169</strain>
    </source>
</reference>
<organism evidence="1 2">
    <name type="scientific">Maritalea porphyrae</name>
    <dbReference type="NCBI Taxonomy" id="880732"/>
    <lineage>
        <taxon>Bacteria</taxon>
        <taxon>Pseudomonadati</taxon>
        <taxon>Pseudomonadota</taxon>
        <taxon>Alphaproteobacteria</taxon>
        <taxon>Hyphomicrobiales</taxon>
        <taxon>Devosiaceae</taxon>
        <taxon>Maritalea</taxon>
    </lineage>
</organism>
<keyword evidence="2" id="KW-1185">Reference proteome</keyword>
<reference evidence="1" key="1">
    <citation type="journal article" date="2014" name="Int. J. Syst. Evol. Microbiol.">
        <title>Complete genome of a new Firmicutes species belonging to the dominant human colonic microbiota ('Ruminococcus bicirculans') reveals two chromosomes and a selective capacity to utilize plant glucans.</title>
        <authorList>
            <consortium name="NISC Comparative Sequencing Program"/>
            <person name="Wegmann U."/>
            <person name="Louis P."/>
            <person name="Goesmann A."/>
            <person name="Henrissat B."/>
            <person name="Duncan S.H."/>
            <person name="Flint H.J."/>
        </authorList>
    </citation>
    <scope>NUCLEOTIDE SEQUENCE</scope>
    <source>
        <strain evidence="1">NBRC 107169</strain>
    </source>
</reference>
<dbReference type="Proteomes" id="UP001161405">
    <property type="component" value="Unassembled WGS sequence"/>
</dbReference>
<evidence type="ECO:0000313" key="1">
    <source>
        <dbReference type="EMBL" id="GLQ17176.1"/>
    </source>
</evidence>
<sequence length="54" mass="6356">MDDLSDNAKAQMINIQATDDQILHLRHRLDLLHQMRDEVARELYQLLKIDGLLD</sequence>
<accession>A0ABQ5UQ23</accession>
<name>A0ABQ5UQ23_9HYPH</name>
<dbReference type="EMBL" id="BSNI01000002">
    <property type="protein sequence ID" value="GLQ17176.1"/>
    <property type="molecule type" value="Genomic_DNA"/>
</dbReference>